<keyword evidence="6" id="KW-1185">Reference proteome</keyword>
<dbReference type="InterPro" id="IPR036291">
    <property type="entry name" value="NAD(P)-bd_dom_sf"/>
</dbReference>
<comment type="similarity">
    <text evidence="1">Belongs to the short-chain dehydrogenases/reductases (SDR) family.</text>
</comment>
<dbReference type="OrthoDB" id="191139at2759"/>
<dbReference type="EMBL" id="KZ824487">
    <property type="protein sequence ID" value="RAK95662.1"/>
    <property type="molecule type" value="Genomic_DNA"/>
</dbReference>
<evidence type="ECO:0000256" key="1">
    <source>
        <dbReference type="ARBA" id="ARBA00006484"/>
    </source>
</evidence>
<feature type="compositionally biased region" description="Basic and acidic residues" evidence="4">
    <location>
        <begin position="21"/>
        <end position="34"/>
    </location>
</feature>
<evidence type="ECO:0000256" key="3">
    <source>
        <dbReference type="ARBA" id="ARBA00023002"/>
    </source>
</evidence>
<evidence type="ECO:0000313" key="5">
    <source>
        <dbReference type="EMBL" id="RAK95662.1"/>
    </source>
</evidence>
<dbReference type="AlphaFoldDB" id="A0A395GK47"/>
<dbReference type="GO" id="GO:0016491">
    <property type="term" value="F:oxidoreductase activity"/>
    <property type="evidence" value="ECO:0007669"/>
    <property type="project" value="UniProtKB-KW"/>
</dbReference>
<dbReference type="RefSeq" id="XP_025569990.1">
    <property type="nucleotide sequence ID" value="XM_025716323.1"/>
</dbReference>
<dbReference type="Proteomes" id="UP000249402">
    <property type="component" value="Unassembled WGS sequence"/>
</dbReference>
<dbReference type="InterPro" id="IPR002347">
    <property type="entry name" value="SDR_fam"/>
</dbReference>
<dbReference type="Gene3D" id="3.40.50.720">
    <property type="entry name" value="NAD(P)-binding Rossmann-like Domain"/>
    <property type="match status" value="1"/>
</dbReference>
<dbReference type="GeneID" id="37221188"/>
<keyword evidence="3" id="KW-0560">Oxidoreductase</keyword>
<proteinExistence type="inferred from homology"/>
<organism evidence="5 6">
    <name type="scientific">Aspergillus ibericus CBS 121593</name>
    <dbReference type="NCBI Taxonomy" id="1448316"/>
    <lineage>
        <taxon>Eukaryota</taxon>
        <taxon>Fungi</taxon>
        <taxon>Dikarya</taxon>
        <taxon>Ascomycota</taxon>
        <taxon>Pezizomycotina</taxon>
        <taxon>Eurotiomycetes</taxon>
        <taxon>Eurotiomycetidae</taxon>
        <taxon>Eurotiales</taxon>
        <taxon>Aspergillaceae</taxon>
        <taxon>Aspergillus</taxon>
        <taxon>Aspergillus subgen. Circumdati</taxon>
    </lineage>
</organism>
<evidence type="ECO:0000256" key="2">
    <source>
        <dbReference type="ARBA" id="ARBA00022857"/>
    </source>
</evidence>
<dbReference type="PANTHER" id="PTHR24320:SF272">
    <property type="entry name" value="NAD(P)-BINDING ROSSMANN-FOLD SUPERFAMILY PROTEIN"/>
    <property type="match status" value="1"/>
</dbReference>
<accession>A0A395GK47</accession>
<reference evidence="5 6" key="1">
    <citation type="submission" date="2018-02" db="EMBL/GenBank/DDBJ databases">
        <title>The genomes of Aspergillus section Nigri reveals drivers in fungal speciation.</title>
        <authorList>
            <consortium name="DOE Joint Genome Institute"/>
            <person name="Vesth T.C."/>
            <person name="Nybo J."/>
            <person name="Theobald S."/>
            <person name="Brandl J."/>
            <person name="Frisvad J.C."/>
            <person name="Nielsen K.F."/>
            <person name="Lyhne E.K."/>
            <person name="Kogle M.E."/>
            <person name="Kuo A."/>
            <person name="Riley R."/>
            <person name="Clum A."/>
            <person name="Nolan M."/>
            <person name="Lipzen A."/>
            <person name="Salamov A."/>
            <person name="Henrissat B."/>
            <person name="Wiebenga A."/>
            <person name="De vries R.P."/>
            <person name="Grigoriev I.V."/>
            <person name="Mortensen U.H."/>
            <person name="Andersen M.R."/>
            <person name="Baker S.E."/>
        </authorList>
    </citation>
    <scope>NUCLEOTIDE SEQUENCE [LARGE SCALE GENOMIC DNA]</scope>
    <source>
        <strain evidence="5 6">CBS 121593</strain>
    </source>
</reference>
<dbReference type="STRING" id="1448316.A0A395GK47"/>
<keyword evidence="2" id="KW-0521">NADP</keyword>
<dbReference type="Pfam" id="PF00106">
    <property type="entry name" value="adh_short"/>
    <property type="match status" value="1"/>
</dbReference>
<dbReference type="VEuPathDB" id="FungiDB:BO80DRAFT_368145"/>
<dbReference type="SUPFAM" id="SSF51735">
    <property type="entry name" value="NAD(P)-binding Rossmann-fold domains"/>
    <property type="match status" value="1"/>
</dbReference>
<evidence type="ECO:0000313" key="6">
    <source>
        <dbReference type="Proteomes" id="UP000249402"/>
    </source>
</evidence>
<sequence length="375" mass="41474">MSISSDTLPTSPVNPENPYAEQHEHPDGPDDDRPTALQIVADNVFNEWHDKVVLITGATGEIGLETAIALHSTGAHVFITARHVSEGQAAMWKIRSRSEGSGPIDILLLHMESLDSVRQAADEFLQRSPTLNILINNAGICEVPEGKTHDQFESHFGINHLAHFTLITQLLPALKAGSSRTFQSRIVQVSSTHHRCGFVDFNDINSTNKKYIPYLAYAQSKTAMVWTANYVDAVYGTAGVYALSVHPGMVWSGYQQHMEPVQLKWWTHGYGARQVKSPAQGAATTVWAAVGRVWEGRGGVYLLDCRYAGGSRVLDFTSADFLRYLPCGWQTEERLWKLSQQCTEESEPLLEGMMPIAQASTVGIRYDSVVMEDAD</sequence>
<gene>
    <name evidence="5" type="ORF">BO80DRAFT_368145</name>
</gene>
<protein>
    <submittedName>
        <fullName evidence="5">NAD(P)-binding protein</fullName>
    </submittedName>
</protein>
<evidence type="ECO:0000256" key="4">
    <source>
        <dbReference type="SAM" id="MobiDB-lite"/>
    </source>
</evidence>
<dbReference type="PRINTS" id="PR00081">
    <property type="entry name" value="GDHRDH"/>
</dbReference>
<feature type="region of interest" description="Disordered" evidence="4">
    <location>
        <begin position="1"/>
        <end position="35"/>
    </location>
</feature>
<name>A0A395GK47_9EURO</name>
<dbReference type="PANTHER" id="PTHR24320">
    <property type="entry name" value="RETINOL DEHYDROGENASE"/>
    <property type="match status" value="1"/>
</dbReference>
<feature type="compositionally biased region" description="Polar residues" evidence="4">
    <location>
        <begin position="1"/>
        <end position="14"/>
    </location>
</feature>